<dbReference type="EMBL" id="ADBV01012974">
    <property type="protein sequence ID" value="EJW74035.1"/>
    <property type="molecule type" value="Genomic_DNA"/>
</dbReference>
<protein>
    <submittedName>
        <fullName evidence="1">Uncharacterized protein</fullName>
    </submittedName>
</protein>
<sequence length="153" mass="18081">MEYPKQSNMNIMFNESMHMPNITFCMSKQQAWSHLPLNNSKLVDEWDRRIQTELEKLNSREKFLEEAWDYRLVLEAYEVIATLNSMERETTAQGSARSINFFITHPKLQTKRTMIKAWLNEIKHRGVTFEELTQKVGLETIKYSTTTISTDNI</sequence>
<name>J9AIR7_WUCBA</name>
<reference evidence="2" key="1">
    <citation type="submission" date="2012-08" db="EMBL/GenBank/DDBJ databases">
        <title>The Genome Sequence of Wuchereria bancrofti.</title>
        <authorList>
            <person name="Nutman T.B."/>
            <person name="Fink D.L."/>
            <person name="Russ C."/>
            <person name="Young S."/>
            <person name="Zeng Q."/>
            <person name="Koehrsen M."/>
            <person name="Alvarado L."/>
            <person name="Berlin A."/>
            <person name="Chapman S.B."/>
            <person name="Chen Z."/>
            <person name="Freedman E."/>
            <person name="Gellesch M."/>
            <person name="Goldberg J."/>
            <person name="Griggs A."/>
            <person name="Gujja S."/>
            <person name="Heilman E.R."/>
            <person name="Heiman D."/>
            <person name="Hepburn T."/>
            <person name="Howarth C."/>
            <person name="Jen D."/>
            <person name="Larson L."/>
            <person name="Lewis B."/>
            <person name="Mehta T."/>
            <person name="Park D."/>
            <person name="Pearson M."/>
            <person name="Roberts A."/>
            <person name="Saif S."/>
            <person name="Shea T."/>
            <person name="Shenoy N."/>
            <person name="Sisk P."/>
            <person name="Stolte C."/>
            <person name="Sykes S."/>
            <person name="Walk T."/>
            <person name="White J."/>
            <person name="Yandava C."/>
            <person name="Haas B."/>
            <person name="Henn M.R."/>
            <person name="Nusbaum C."/>
            <person name="Birren B."/>
        </authorList>
    </citation>
    <scope>NUCLEOTIDE SEQUENCE [LARGE SCALE GENOMIC DNA]</scope>
    <source>
        <strain evidence="2">NA</strain>
    </source>
</reference>
<gene>
    <name evidence="1" type="ORF">WUBG_15055</name>
</gene>
<dbReference type="AlphaFoldDB" id="J9AIR7"/>
<accession>J9AIR7</accession>
<proteinExistence type="predicted"/>
<organism evidence="1 2">
    <name type="scientific">Wuchereria bancrofti</name>
    <dbReference type="NCBI Taxonomy" id="6293"/>
    <lineage>
        <taxon>Eukaryota</taxon>
        <taxon>Metazoa</taxon>
        <taxon>Ecdysozoa</taxon>
        <taxon>Nematoda</taxon>
        <taxon>Chromadorea</taxon>
        <taxon>Rhabditida</taxon>
        <taxon>Spirurina</taxon>
        <taxon>Spiruromorpha</taxon>
        <taxon>Filarioidea</taxon>
        <taxon>Onchocercidae</taxon>
        <taxon>Wuchereria</taxon>
    </lineage>
</organism>
<dbReference type="Proteomes" id="UP000004810">
    <property type="component" value="Unassembled WGS sequence"/>
</dbReference>
<comment type="caution">
    <text evidence="1">The sequence shown here is derived from an EMBL/GenBank/DDBJ whole genome shotgun (WGS) entry which is preliminary data.</text>
</comment>
<evidence type="ECO:0000313" key="2">
    <source>
        <dbReference type="Proteomes" id="UP000004810"/>
    </source>
</evidence>
<evidence type="ECO:0000313" key="1">
    <source>
        <dbReference type="EMBL" id="EJW74035.1"/>
    </source>
</evidence>